<evidence type="ECO:0000313" key="2">
    <source>
        <dbReference type="EMBL" id="WFL77779.1"/>
    </source>
</evidence>
<dbReference type="Pfam" id="PF13561">
    <property type="entry name" value="adh_short_C2"/>
    <property type="match status" value="1"/>
</dbReference>
<dbReference type="RefSeq" id="WP_278016471.1">
    <property type="nucleotide sequence ID" value="NZ_CP121106.1"/>
</dbReference>
<dbReference type="PRINTS" id="PR00081">
    <property type="entry name" value="GDHRDH"/>
</dbReference>
<reference evidence="2 3" key="1">
    <citation type="submission" date="2023-03" db="EMBL/GenBank/DDBJ databases">
        <title>Altererythrobacter sp. CAU 1644 isolated from sand.</title>
        <authorList>
            <person name="Kim W."/>
        </authorList>
    </citation>
    <scope>NUCLEOTIDE SEQUENCE [LARGE SCALE GENOMIC DNA]</scope>
    <source>
        <strain evidence="2 3">CAU 1644</strain>
    </source>
</reference>
<accession>A0ABY8G0K1</accession>
<dbReference type="InterPro" id="IPR020904">
    <property type="entry name" value="Sc_DH/Rdtase_CS"/>
</dbReference>
<dbReference type="PANTHER" id="PTHR42760">
    <property type="entry name" value="SHORT-CHAIN DEHYDROGENASES/REDUCTASES FAMILY MEMBER"/>
    <property type="match status" value="1"/>
</dbReference>
<evidence type="ECO:0000313" key="3">
    <source>
        <dbReference type="Proteomes" id="UP001215827"/>
    </source>
</evidence>
<protein>
    <submittedName>
        <fullName evidence="2">SDR family oxidoreductase</fullName>
    </submittedName>
</protein>
<evidence type="ECO:0000256" key="1">
    <source>
        <dbReference type="ARBA" id="ARBA00006484"/>
    </source>
</evidence>
<dbReference type="InterPro" id="IPR036291">
    <property type="entry name" value="NAD(P)-bd_dom_sf"/>
</dbReference>
<dbReference type="InterPro" id="IPR002347">
    <property type="entry name" value="SDR_fam"/>
</dbReference>
<dbReference type="PROSITE" id="PS00061">
    <property type="entry name" value="ADH_SHORT"/>
    <property type="match status" value="1"/>
</dbReference>
<proteinExistence type="inferred from homology"/>
<name>A0ABY8G0K1_9SPHN</name>
<dbReference type="Proteomes" id="UP001215827">
    <property type="component" value="Chromosome"/>
</dbReference>
<dbReference type="EMBL" id="CP121106">
    <property type="protein sequence ID" value="WFL77779.1"/>
    <property type="molecule type" value="Genomic_DNA"/>
</dbReference>
<sequence length="259" mass="26547">MTIGLDGVVCVVTGANGGIGSAIAKAIKAAGAQVVGTDLGERGDHLECDHFLRHDVTDSAGWEAVRDLVSKEYGQLDALVNNAGISIVTKFEETPLEQFHAVNAVNVDSVILGTQALMPLLHEGAKARASGASIVNISSIGGLRGAAFNAAYCTSKAAVAMLTKCMGAEFAALGYGIRVNSVHPGGVDTGLLNSIFERYVELGFAPDAATAAAGSSQRHAMGRMGKPEEIAGGVVFLCSDAASFMTCDELVIDGGYVSV</sequence>
<dbReference type="Gene3D" id="3.40.50.720">
    <property type="entry name" value="NAD(P)-binding Rossmann-like Domain"/>
    <property type="match status" value="1"/>
</dbReference>
<organism evidence="2 3">
    <name type="scientific">Altererythrobacter arenosus</name>
    <dbReference type="NCBI Taxonomy" id="3032592"/>
    <lineage>
        <taxon>Bacteria</taxon>
        <taxon>Pseudomonadati</taxon>
        <taxon>Pseudomonadota</taxon>
        <taxon>Alphaproteobacteria</taxon>
        <taxon>Sphingomonadales</taxon>
        <taxon>Erythrobacteraceae</taxon>
        <taxon>Altererythrobacter</taxon>
    </lineage>
</organism>
<comment type="similarity">
    <text evidence="1">Belongs to the short-chain dehydrogenases/reductases (SDR) family.</text>
</comment>
<gene>
    <name evidence="2" type="ORF">P7228_01540</name>
</gene>
<keyword evidence="3" id="KW-1185">Reference proteome</keyword>
<dbReference type="SUPFAM" id="SSF51735">
    <property type="entry name" value="NAD(P)-binding Rossmann-fold domains"/>
    <property type="match status" value="1"/>
</dbReference>
<dbReference type="PRINTS" id="PR00080">
    <property type="entry name" value="SDRFAMILY"/>
</dbReference>